<protein>
    <recommendedName>
        <fullName evidence="4">Rod shape-determining protein MreD</fullName>
    </recommendedName>
</protein>
<feature type="transmembrane region" description="Helical" evidence="1">
    <location>
        <begin position="140"/>
        <end position="158"/>
    </location>
</feature>
<gene>
    <name evidence="2" type="ORF">A3D56_02345</name>
</gene>
<reference evidence="2 3" key="1">
    <citation type="journal article" date="2016" name="Nat. Commun.">
        <title>Thousands of microbial genomes shed light on interconnected biogeochemical processes in an aquifer system.</title>
        <authorList>
            <person name="Anantharaman K."/>
            <person name="Brown C.T."/>
            <person name="Hug L.A."/>
            <person name="Sharon I."/>
            <person name="Castelle C.J."/>
            <person name="Probst A.J."/>
            <person name="Thomas B.C."/>
            <person name="Singh A."/>
            <person name="Wilkins M.J."/>
            <person name="Karaoz U."/>
            <person name="Brodie E.L."/>
            <person name="Williams K.H."/>
            <person name="Hubbard S.S."/>
            <person name="Banfield J.F."/>
        </authorList>
    </citation>
    <scope>NUCLEOTIDE SEQUENCE [LARGE SCALE GENOMIC DNA]</scope>
</reference>
<dbReference type="EMBL" id="MHRP01000034">
    <property type="protein sequence ID" value="OHA26272.1"/>
    <property type="molecule type" value="Genomic_DNA"/>
</dbReference>
<accession>A0A1G2MTB6</accession>
<name>A0A1G2MTB6_9BACT</name>
<dbReference type="AlphaFoldDB" id="A0A1G2MTB6"/>
<dbReference type="Pfam" id="PF07155">
    <property type="entry name" value="ECF-ribofla_trS"/>
    <property type="match status" value="1"/>
</dbReference>
<feature type="transmembrane region" description="Helical" evidence="1">
    <location>
        <begin position="101"/>
        <end position="120"/>
    </location>
</feature>
<sequence length="181" mass="19958">MKNIEIGGLKVVISWLVVFALRLIPHRIPNIEGVMATIMPFSKRFGVISSFVYGALSIALYDFVVGQVGSWTISTSVTYGIVGVASALFFRNRKGSRTNFVIFAIVGTLFYDAVTGVAMGPLLYGQPLSEAFFGQIPFKLYHLAGNIVLSAVVSPLLYKWVIEEEKLEVDVLWAKLFARTT</sequence>
<dbReference type="Gene3D" id="1.10.1760.20">
    <property type="match status" value="1"/>
</dbReference>
<evidence type="ECO:0000313" key="2">
    <source>
        <dbReference type="EMBL" id="OHA26272.1"/>
    </source>
</evidence>
<feature type="transmembrane region" description="Helical" evidence="1">
    <location>
        <begin position="70"/>
        <end position="89"/>
    </location>
</feature>
<evidence type="ECO:0000313" key="3">
    <source>
        <dbReference type="Proteomes" id="UP000177943"/>
    </source>
</evidence>
<dbReference type="GO" id="GO:0016020">
    <property type="term" value="C:membrane"/>
    <property type="evidence" value="ECO:0007669"/>
    <property type="project" value="InterPro"/>
</dbReference>
<keyword evidence="1" id="KW-0472">Membrane</keyword>
<proteinExistence type="predicted"/>
<dbReference type="InterPro" id="IPR009825">
    <property type="entry name" value="ECF_substrate-spec-like"/>
</dbReference>
<feature type="transmembrane region" description="Helical" evidence="1">
    <location>
        <begin position="45"/>
        <end position="64"/>
    </location>
</feature>
<comment type="caution">
    <text evidence="2">The sequence shown here is derived from an EMBL/GenBank/DDBJ whole genome shotgun (WGS) entry which is preliminary data.</text>
</comment>
<evidence type="ECO:0000256" key="1">
    <source>
        <dbReference type="SAM" id="Phobius"/>
    </source>
</evidence>
<keyword evidence="1" id="KW-0812">Transmembrane</keyword>
<dbReference type="Proteomes" id="UP000177943">
    <property type="component" value="Unassembled WGS sequence"/>
</dbReference>
<evidence type="ECO:0008006" key="4">
    <source>
        <dbReference type="Google" id="ProtNLM"/>
    </source>
</evidence>
<organism evidence="2 3">
    <name type="scientific">Candidatus Taylorbacteria bacterium RIFCSPHIGHO2_02_FULL_45_35</name>
    <dbReference type="NCBI Taxonomy" id="1802311"/>
    <lineage>
        <taxon>Bacteria</taxon>
        <taxon>Candidatus Tayloriibacteriota</taxon>
    </lineage>
</organism>
<keyword evidence="1" id="KW-1133">Transmembrane helix</keyword>